<feature type="domain" description="Major facilitator superfamily (MFS) profile" evidence="7">
    <location>
        <begin position="87"/>
        <end position="533"/>
    </location>
</feature>
<organism evidence="8 9">
    <name type="scientific">Plakobranchus ocellatus</name>
    <dbReference type="NCBI Taxonomy" id="259542"/>
    <lineage>
        <taxon>Eukaryota</taxon>
        <taxon>Metazoa</taxon>
        <taxon>Spiralia</taxon>
        <taxon>Lophotrochozoa</taxon>
        <taxon>Mollusca</taxon>
        <taxon>Gastropoda</taxon>
        <taxon>Heterobranchia</taxon>
        <taxon>Euthyneura</taxon>
        <taxon>Panpulmonata</taxon>
        <taxon>Sacoglossa</taxon>
        <taxon>Placobranchoidea</taxon>
        <taxon>Plakobranchidae</taxon>
        <taxon>Plakobranchus</taxon>
    </lineage>
</organism>
<accession>A0AAV3ZCB8</accession>
<feature type="transmembrane region" description="Helical" evidence="6">
    <location>
        <begin position="481"/>
        <end position="501"/>
    </location>
</feature>
<keyword evidence="3 6" id="KW-1133">Transmembrane helix</keyword>
<evidence type="ECO:0000256" key="4">
    <source>
        <dbReference type="ARBA" id="ARBA00023136"/>
    </source>
</evidence>
<dbReference type="InterPro" id="IPR020846">
    <property type="entry name" value="MFS_dom"/>
</dbReference>
<keyword evidence="9" id="KW-1185">Reference proteome</keyword>
<evidence type="ECO:0000256" key="3">
    <source>
        <dbReference type="ARBA" id="ARBA00022989"/>
    </source>
</evidence>
<dbReference type="InterPro" id="IPR005828">
    <property type="entry name" value="MFS_sugar_transport-like"/>
</dbReference>
<dbReference type="PANTHER" id="PTHR24064">
    <property type="entry name" value="SOLUTE CARRIER FAMILY 22 MEMBER"/>
    <property type="match status" value="1"/>
</dbReference>
<feature type="transmembrane region" description="Helical" evidence="6">
    <location>
        <begin position="37"/>
        <end position="55"/>
    </location>
</feature>
<dbReference type="EMBL" id="BLXT01002217">
    <property type="protein sequence ID" value="GFN92062.1"/>
    <property type="molecule type" value="Genomic_DNA"/>
</dbReference>
<dbReference type="Gene3D" id="1.20.1250.20">
    <property type="entry name" value="MFS general substrate transporter like domains"/>
    <property type="match status" value="1"/>
</dbReference>
<dbReference type="Proteomes" id="UP000735302">
    <property type="component" value="Unassembled WGS sequence"/>
</dbReference>
<feature type="transmembrane region" description="Helical" evidence="6">
    <location>
        <begin position="227"/>
        <end position="248"/>
    </location>
</feature>
<evidence type="ECO:0000256" key="1">
    <source>
        <dbReference type="ARBA" id="ARBA00004141"/>
    </source>
</evidence>
<feature type="region of interest" description="Disordered" evidence="5">
    <location>
        <begin position="550"/>
        <end position="577"/>
    </location>
</feature>
<dbReference type="GO" id="GO:0022857">
    <property type="term" value="F:transmembrane transporter activity"/>
    <property type="evidence" value="ECO:0007669"/>
    <property type="project" value="InterPro"/>
</dbReference>
<evidence type="ECO:0000256" key="6">
    <source>
        <dbReference type="SAM" id="Phobius"/>
    </source>
</evidence>
<evidence type="ECO:0000313" key="9">
    <source>
        <dbReference type="Proteomes" id="UP000735302"/>
    </source>
</evidence>
<feature type="transmembrane region" description="Helical" evidence="6">
    <location>
        <begin position="507"/>
        <end position="528"/>
    </location>
</feature>
<comment type="caution">
    <text evidence="8">The sequence shown here is derived from an EMBL/GenBank/DDBJ whole genome shotgun (WGS) entry which is preliminary data.</text>
</comment>
<dbReference type="InterPro" id="IPR036259">
    <property type="entry name" value="MFS_trans_sf"/>
</dbReference>
<feature type="compositionally biased region" description="Basic and acidic residues" evidence="5">
    <location>
        <begin position="550"/>
        <end position="565"/>
    </location>
</feature>
<feature type="transmembrane region" description="Helical" evidence="6">
    <location>
        <begin position="136"/>
        <end position="155"/>
    </location>
</feature>
<reference evidence="8 9" key="1">
    <citation type="journal article" date="2021" name="Elife">
        <title>Chloroplast acquisition without the gene transfer in kleptoplastic sea slugs, Plakobranchus ocellatus.</title>
        <authorList>
            <person name="Maeda T."/>
            <person name="Takahashi S."/>
            <person name="Yoshida T."/>
            <person name="Shimamura S."/>
            <person name="Takaki Y."/>
            <person name="Nagai Y."/>
            <person name="Toyoda A."/>
            <person name="Suzuki Y."/>
            <person name="Arimoto A."/>
            <person name="Ishii H."/>
            <person name="Satoh N."/>
            <person name="Nishiyama T."/>
            <person name="Hasebe M."/>
            <person name="Maruyama T."/>
            <person name="Minagawa J."/>
            <person name="Obokata J."/>
            <person name="Shigenobu S."/>
        </authorList>
    </citation>
    <scope>NUCLEOTIDE SEQUENCE [LARGE SCALE GENOMIC DNA]</scope>
</reference>
<dbReference type="GO" id="GO:0016020">
    <property type="term" value="C:membrane"/>
    <property type="evidence" value="ECO:0007669"/>
    <property type="project" value="UniProtKB-SubCell"/>
</dbReference>
<gene>
    <name evidence="8" type="ORF">PoB_001856800</name>
</gene>
<protein>
    <submittedName>
        <fullName evidence="8">Solute carrier family 22 member 4</fullName>
    </submittedName>
</protein>
<dbReference type="SUPFAM" id="SSF103473">
    <property type="entry name" value="MFS general substrate transporter"/>
    <property type="match status" value="1"/>
</dbReference>
<evidence type="ECO:0000256" key="5">
    <source>
        <dbReference type="SAM" id="MobiDB-lite"/>
    </source>
</evidence>
<dbReference type="AlphaFoldDB" id="A0AAV3ZCB8"/>
<keyword evidence="2 6" id="KW-0812">Transmembrane</keyword>
<evidence type="ECO:0000313" key="8">
    <source>
        <dbReference type="EMBL" id="GFN92062.1"/>
    </source>
</evidence>
<feature type="transmembrane region" description="Helical" evidence="6">
    <location>
        <begin position="445"/>
        <end position="469"/>
    </location>
</feature>
<proteinExistence type="predicted"/>
<feature type="transmembrane region" description="Helical" evidence="6">
    <location>
        <begin position="353"/>
        <end position="374"/>
    </location>
</feature>
<evidence type="ECO:0000259" key="7">
    <source>
        <dbReference type="PROSITE" id="PS50850"/>
    </source>
</evidence>
<keyword evidence="4 6" id="KW-0472">Membrane</keyword>
<feature type="transmembrane region" description="Helical" evidence="6">
    <location>
        <begin position="415"/>
        <end position="433"/>
    </location>
</feature>
<feature type="transmembrane region" description="Helical" evidence="6">
    <location>
        <begin position="167"/>
        <end position="186"/>
    </location>
</feature>
<dbReference type="PROSITE" id="PS50850">
    <property type="entry name" value="MFS"/>
    <property type="match status" value="1"/>
</dbReference>
<comment type="subcellular location">
    <subcellularLocation>
        <location evidence="1">Membrane</location>
        <topology evidence="1">Multi-pass membrane protein</topology>
    </subcellularLocation>
</comment>
<name>A0AAV3ZCB8_9GAST</name>
<feature type="transmembrane region" description="Helical" evidence="6">
    <location>
        <begin position="386"/>
        <end position="408"/>
    </location>
</feature>
<evidence type="ECO:0000256" key="2">
    <source>
        <dbReference type="ARBA" id="ARBA00022692"/>
    </source>
</evidence>
<dbReference type="Pfam" id="PF00083">
    <property type="entry name" value="Sugar_tr"/>
    <property type="match status" value="1"/>
</dbReference>
<sequence length="577" mass="64201">MEEQQKTEDSALNKEDTDTLHVDQILRALNPRGRYQILHIILVYLSVPSTGFQLFSNVFIAKSIPHRCAGPPESSGWSDIFSDTGNLTIVQDKCKLILTDNSSVLDSASCVYGNEYQLPADSSVISQFDLVCEMDWLARLSQTMVIVGQGIGAVLNTFLSDRFGRKTVLVSSSFGLLGCGLVVAYAPNAIVFVVFKFLIGGFQQGVVSVKTTFILEILPMEYRAAQSWLTGCNWAIGVMLLAVIAFFFKHFSWRSLQTALSLASLVGILQLCFMDESLRWLIMNGKTKQAQKVIRRISRMNKKSEVTILEQFQEEFVLRKSDGVNDSKRSSKCIGEERPKRLSFLDILKVKRLLFNSVCLWFCWFTAALSFFTIYLTATSLSGDPYLNFGLTALMELPCNVFFFFCLNRMGRKRCLQTVFAVMGTGVVLAGMFKKFEESKSMFSVFTLLASLTAMCGASGCFTLVFSYTPEMFPTNLRSQAIGVCSFFSRIGGMLGPFAGLLAEEAVWAPGVTMGICACVACLLIQFLPETAKRELPQTIADVQAWFKSDQDNGQDKSRHIRPELDPIIDPNSSKPV</sequence>